<dbReference type="InterPro" id="IPR038213">
    <property type="entry name" value="IFI6/IFI27-like_sf"/>
</dbReference>
<organism evidence="1 2">
    <name type="scientific">Mycena metata</name>
    <dbReference type="NCBI Taxonomy" id="1033252"/>
    <lineage>
        <taxon>Eukaryota</taxon>
        <taxon>Fungi</taxon>
        <taxon>Dikarya</taxon>
        <taxon>Basidiomycota</taxon>
        <taxon>Agaricomycotina</taxon>
        <taxon>Agaricomycetes</taxon>
        <taxon>Agaricomycetidae</taxon>
        <taxon>Agaricales</taxon>
        <taxon>Marasmiineae</taxon>
        <taxon>Mycenaceae</taxon>
        <taxon>Mycena</taxon>
    </lineage>
</organism>
<evidence type="ECO:0000313" key="2">
    <source>
        <dbReference type="Proteomes" id="UP001215598"/>
    </source>
</evidence>
<accession>A0AAD7HAX4</accession>
<dbReference type="EMBL" id="JARKIB010000303">
    <property type="protein sequence ID" value="KAJ7715676.1"/>
    <property type="molecule type" value="Genomic_DNA"/>
</dbReference>
<dbReference type="AlphaFoldDB" id="A0AAD7HAX4"/>
<proteinExistence type="predicted"/>
<gene>
    <name evidence="1" type="ORF">B0H16DRAFT_1898624</name>
</gene>
<dbReference type="Proteomes" id="UP001215598">
    <property type="component" value="Unassembled WGS sequence"/>
</dbReference>
<sequence length="283" mass="30477">MRSKLILACVRHPVIRYYILMSNNTQLVLYTGGVAKFPSQADGVSGLEWLDSVKDYAKKDGITGESLISLVRNRLDQGFSHVIESRLRGPLAREQHKKHHNQTFTWTFDKLSIAILKIEAKAKVPRTSQTVNNMPDSGGKRAAARKNLSTAAETAGGPAGTAFSHVLNVNKLRSAGFGANGIVKGSSAAMQHSQIGLATKNSAFAANQSLGMDNLAKTTYNAVGTGGVLALGAAVGLAGYALYQYATEEDARPQVPVTEYVWDYNQITKEVINKLARNLVEGD</sequence>
<dbReference type="Gene3D" id="6.10.110.10">
    <property type="match status" value="1"/>
</dbReference>
<reference evidence="1" key="1">
    <citation type="submission" date="2023-03" db="EMBL/GenBank/DDBJ databases">
        <title>Massive genome expansion in bonnet fungi (Mycena s.s.) driven by repeated elements and novel gene families across ecological guilds.</title>
        <authorList>
            <consortium name="Lawrence Berkeley National Laboratory"/>
            <person name="Harder C.B."/>
            <person name="Miyauchi S."/>
            <person name="Viragh M."/>
            <person name="Kuo A."/>
            <person name="Thoen E."/>
            <person name="Andreopoulos B."/>
            <person name="Lu D."/>
            <person name="Skrede I."/>
            <person name="Drula E."/>
            <person name="Henrissat B."/>
            <person name="Morin E."/>
            <person name="Kohler A."/>
            <person name="Barry K."/>
            <person name="LaButti K."/>
            <person name="Morin E."/>
            <person name="Salamov A."/>
            <person name="Lipzen A."/>
            <person name="Mereny Z."/>
            <person name="Hegedus B."/>
            <person name="Baldrian P."/>
            <person name="Stursova M."/>
            <person name="Weitz H."/>
            <person name="Taylor A."/>
            <person name="Grigoriev I.V."/>
            <person name="Nagy L.G."/>
            <person name="Martin F."/>
            <person name="Kauserud H."/>
        </authorList>
    </citation>
    <scope>NUCLEOTIDE SEQUENCE</scope>
    <source>
        <strain evidence="1">CBHHK182m</strain>
    </source>
</reference>
<keyword evidence="2" id="KW-1185">Reference proteome</keyword>
<protein>
    <submittedName>
        <fullName evidence="1">Uncharacterized protein</fullName>
    </submittedName>
</protein>
<comment type="caution">
    <text evidence="1">The sequence shown here is derived from an EMBL/GenBank/DDBJ whole genome shotgun (WGS) entry which is preliminary data.</text>
</comment>
<name>A0AAD7HAX4_9AGAR</name>
<evidence type="ECO:0000313" key="1">
    <source>
        <dbReference type="EMBL" id="KAJ7715676.1"/>
    </source>
</evidence>